<dbReference type="Proteomes" id="UP000243459">
    <property type="component" value="Chromosome 1"/>
</dbReference>
<protein>
    <submittedName>
        <fullName evidence="1">Uncharacterized protein</fullName>
    </submittedName>
</protein>
<dbReference type="EMBL" id="CM007381">
    <property type="protein sequence ID" value="ONK81255.1"/>
    <property type="molecule type" value="Genomic_DNA"/>
</dbReference>
<dbReference type="AlphaFoldDB" id="A0A5P1FSF2"/>
<accession>A0A5P1FSF2</accession>
<keyword evidence="2" id="KW-1185">Reference proteome</keyword>
<proteinExistence type="predicted"/>
<reference evidence="2" key="1">
    <citation type="journal article" date="2017" name="Nat. Commun.">
        <title>The asparagus genome sheds light on the origin and evolution of a young Y chromosome.</title>
        <authorList>
            <person name="Harkess A."/>
            <person name="Zhou J."/>
            <person name="Xu C."/>
            <person name="Bowers J.E."/>
            <person name="Van der Hulst R."/>
            <person name="Ayyampalayam S."/>
            <person name="Mercati F."/>
            <person name="Riccardi P."/>
            <person name="McKain M.R."/>
            <person name="Kakrana A."/>
            <person name="Tang H."/>
            <person name="Ray J."/>
            <person name="Groenendijk J."/>
            <person name="Arikit S."/>
            <person name="Mathioni S.M."/>
            <person name="Nakano M."/>
            <person name="Shan H."/>
            <person name="Telgmann-Rauber A."/>
            <person name="Kanno A."/>
            <person name="Yue Z."/>
            <person name="Chen H."/>
            <person name="Li W."/>
            <person name="Chen Y."/>
            <person name="Xu X."/>
            <person name="Zhang Y."/>
            <person name="Luo S."/>
            <person name="Chen H."/>
            <person name="Gao J."/>
            <person name="Mao Z."/>
            <person name="Pires J.C."/>
            <person name="Luo M."/>
            <person name="Kudrna D."/>
            <person name="Wing R.A."/>
            <person name="Meyers B.C."/>
            <person name="Yi K."/>
            <person name="Kong H."/>
            <person name="Lavrijsen P."/>
            <person name="Sunseri F."/>
            <person name="Falavigna A."/>
            <person name="Ye Y."/>
            <person name="Leebens-Mack J.H."/>
            <person name="Chen G."/>
        </authorList>
    </citation>
    <scope>NUCLEOTIDE SEQUENCE [LARGE SCALE GENOMIC DNA]</scope>
    <source>
        <strain evidence="2">cv. DH0086</strain>
    </source>
</reference>
<dbReference type="PANTHER" id="PTHR12265">
    <property type="entry name" value="TRANSMEMBRANE PROTEIN 53"/>
    <property type="match status" value="1"/>
</dbReference>
<dbReference type="Gramene" id="ONK81255">
    <property type="protein sequence ID" value="ONK81255"/>
    <property type="gene ID" value="A4U43_C01F27060"/>
</dbReference>
<name>A0A5P1FSF2_ASPOF</name>
<dbReference type="PANTHER" id="PTHR12265:SF11">
    <property type="entry name" value="ALPHA_BETA-HYDROLASES SUPERFAMILY PROTEIN"/>
    <property type="match status" value="1"/>
</dbReference>
<dbReference type="Pfam" id="PF05705">
    <property type="entry name" value="DUF829"/>
    <property type="match status" value="1"/>
</dbReference>
<organism evidence="1 2">
    <name type="scientific">Asparagus officinalis</name>
    <name type="common">Garden asparagus</name>
    <dbReference type="NCBI Taxonomy" id="4686"/>
    <lineage>
        <taxon>Eukaryota</taxon>
        <taxon>Viridiplantae</taxon>
        <taxon>Streptophyta</taxon>
        <taxon>Embryophyta</taxon>
        <taxon>Tracheophyta</taxon>
        <taxon>Spermatophyta</taxon>
        <taxon>Magnoliopsida</taxon>
        <taxon>Liliopsida</taxon>
        <taxon>Asparagales</taxon>
        <taxon>Asparagaceae</taxon>
        <taxon>Asparagoideae</taxon>
        <taxon>Asparagus</taxon>
    </lineage>
</organism>
<evidence type="ECO:0000313" key="2">
    <source>
        <dbReference type="Proteomes" id="UP000243459"/>
    </source>
</evidence>
<sequence length="185" mass="20995">MREVARELRLDRGGRERRKGAAFDLSHLHYGVLLQNFKTRNGIIEKIKGCVIDSAPSAKISPQVWAAGYCVALLKKRSPSLAEPVKGRKLDGRSSKLYSQDVIPRIIETIILKVLEIFFSMVLMLPYANQRLSRIISTLKDQPPCPQLYLYSTADKLNFLSVIMGNPSRDIKFRKPLQLMLLRAV</sequence>
<evidence type="ECO:0000313" key="1">
    <source>
        <dbReference type="EMBL" id="ONK81255.1"/>
    </source>
</evidence>
<dbReference type="InterPro" id="IPR008547">
    <property type="entry name" value="DUF829_TMEM53"/>
</dbReference>
<gene>
    <name evidence="1" type="ORF">A4U43_C01F27060</name>
</gene>